<dbReference type="PATRIC" id="fig|1076.23.peg.673"/>
<dbReference type="Gene3D" id="3.30.300.30">
    <property type="match status" value="1"/>
</dbReference>
<evidence type="ECO:0000313" key="3">
    <source>
        <dbReference type="EMBL" id="KIZ45864.1"/>
    </source>
</evidence>
<accession>A0A0D7EYF2</accession>
<dbReference type="InterPro" id="IPR020845">
    <property type="entry name" value="AMP-binding_CS"/>
</dbReference>
<gene>
    <name evidence="3" type="ORF">OO17_07315</name>
</gene>
<proteinExistence type="predicted"/>
<protein>
    <submittedName>
        <fullName evidence="3">Acyl-CoA synthetase</fullName>
    </submittedName>
</protein>
<dbReference type="RefSeq" id="WP_044407909.1">
    <property type="nucleotide sequence ID" value="NZ_JXXE01000141.1"/>
</dbReference>
<dbReference type="EMBL" id="JXXE01000141">
    <property type="protein sequence ID" value="KIZ45864.1"/>
    <property type="molecule type" value="Genomic_DNA"/>
</dbReference>
<dbReference type="Proteomes" id="UP000032515">
    <property type="component" value="Unassembled WGS sequence"/>
</dbReference>
<sequence length="516" mass="57025">MYTGIHAKTRPDQPAFIMASSGETVTYAQLEARANRLAHLLRQAGLKRLDHYSIFMENNNRYLEACGAGERAGLYYTCVNSYLTPSELAYILTNSESRVLITSTAKLAIAREALKDCPDVTLCIVVDGPGESARIVGLAEATRDLPDTPIADESLGTPMLYSSGTTGRPKGIVRPLPEQPPSQPLPLFLFLQKLWRYRDGMIYLSPAPLYHSAPQAAVSLVIRTGGTAIIMESFDPERYLELVEHYKVTHSQLVPTMFSRMLKLPDAVRNRYDISTLETAVHAAAPCPPQVKEDMIKWWGPIIHEYYGATEGLGFTACDSAEWLAHRGTVGRVMLGDLHILDDGMKPSPPLTPGQIWFKTATPFEYFNDPARTAETRSPDGSMSTVGDVGYVDEDGFLHLTDRTSFMIISGGVNIYPQECENLLITHPKVADAAVFGVPNDDLGEEVKAVVQPMPGVEPGPDLAAELIAFCGQSLSRQKVPRSIDFEDELPRLPTGKLYKRLLRDKYWGEHATRLL</sequence>
<dbReference type="Pfam" id="PF13193">
    <property type="entry name" value="AMP-binding_C"/>
    <property type="match status" value="1"/>
</dbReference>
<comment type="caution">
    <text evidence="3">The sequence shown here is derived from an EMBL/GenBank/DDBJ whole genome shotgun (WGS) entry which is preliminary data.</text>
</comment>
<feature type="domain" description="AMP-dependent synthetase/ligase" evidence="1">
    <location>
        <begin position="6"/>
        <end position="361"/>
    </location>
</feature>
<dbReference type="Pfam" id="PF00501">
    <property type="entry name" value="AMP-binding"/>
    <property type="match status" value="1"/>
</dbReference>
<dbReference type="GO" id="GO:0016405">
    <property type="term" value="F:CoA-ligase activity"/>
    <property type="evidence" value="ECO:0007669"/>
    <property type="project" value="TreeGrafter"/>
</dbReference>
<dbReference type="CDD" id="cd05929">
    <property type="entry name" value="BACL_like"/>
    <property type="match status" value="1"/>
</dbReference>
<reference evidence="3 4" key="1">
    <citation type="submission" date="2014-11" db="EMBL/GenBank/DDBJ databases">
        <title>Genomics and ecophysiology of heterotrophic nitrogen fixing bacteria isolated from estuarine surface water.</title>
        <authorList>
            <person name="Bentzon-Tilia M."/>
            <person name="Severin I."/>
            <person name="Hansen L.H."/>
            <person name="Riemann L."/>
        </authorList>
    </citation>
    <scope>NUCLEOTIDE SEQUENCE [LARGE SCALE GENOMIC DNA]</scope>
    <source>
        <strain evidence="3 4">BAL398</strain>
    </source>
</reference>
<dbReference type="OrthoDB" id="9803968at2"/>
<evidence type="ECO:0000259" key="2">
    <source>
        <dbReference type="Pfam" id="PF13193"/>
    </source>
</evidence>
<organism evidence="3 4">
    <name type="scientific">Rhodopseudomonas palustris</name>
    <dbReference type="NCBI Taxonomy" id="1076"/>
    <lineage>
        <taxon>Bacteria</taxon>
        <taxon>Pseudomonadati</taxon>
        <taxon>Pseudomonadota</taxon>
        <taxon>Alphaproteobacteria</taxon>
        <taxon>Hyphomicrobiales</taxon>
        <taxon>Nitrobacteraceae</taxon>
        <taxon>Rhodopseudomonas</taxon>
    </lineage>
</organism>
<evidence type="ECO:0000313" key="4">
    <source>
        <dbReference type="Proteomes" id="UP000032515"/>
    </source>
</evidence>
<dbReference type="PANTHER" id="PTHR24096">
    <property type="entry name" value="LONG-CHAIN-FATTY-ACID--COA LIGASE"/>
    <property type="match status" value="1"/>
</dbReference>
<dbReference type="InterPro" id="IPR000873">
    <property type="entry name" value="AMP-dep_synth/lig_dom"/>
</dbReference>
<name>A0A0D7EYF2_RHOPL</name>
<dbReference type="InterPro" id="IPR045851">
    <property type="entry name" value="AMP-bd_C_sf"/>
</dbReference>
<dbReference type="SUPFAM" id="SSF56801">
    <property type="entry name" value="Acetyl-CoA synthetase-like"/>
    <property type="match status" value="1"/>
</dbReference>
<dbReference type="STRING" id="1421013.GCA_000504425_03307"/>
<evidence type="ECO:0000259" key="1">
    <source>
        <dbReference type="Pfam" id="PF00501"/>
    </source>
</evidence>
<dbReference type="AlphaFoldDB" id="A0A0D7EYF2"/>
<dbReference type="Gene3D" id="3.40.50.12780">
    <property type="entry name" value="N-terminal domain of ligase-like"/>
    <property type="match status" value="1"/>
</dbReference>
<dbReference type="InterPro" id="IPR025110">
    <property type="entry name" value="AMP-bd_C"/>
</dbReference>
<dbReference type="PROSITE" id="PS00455">
    <property type="entry name" value="AMP_BINDING"/>
    <property type="match status" value="1"/>
</dbReference>
<feature type="domain" description="AMP-binding enzyme C-terminal" evidence="2">
    <location>
        <begin position="419"/>
        <end position="497"/>
    </location>
</feature>
<dbReference type="PANTHER" id="PTHR24096:SF323">
    <property type="entry name" value="BLR3536 PROTEIN"/>
    <property type="match status" value="1"/>
</dbReference>
<dbReference type="InterPro" id="IPR042099">
    <property type="entry name" value="ANL_N_sf"/>
</dbReference>